<protein>
    <submittedName>
        <fullName evidence="2">VOC family protein</fullName>
    </submittedName>
</protein>
<dbReference type="RefSeq" id="WP_255060262.1">
    <property type="nucleotide sequence ID" value="NZ_JANDBD010000004.1"/>
</dbReference>
<dbReference type="CDD" id="cd06587">
    <property type="entry name" value="VOC"/>
    <property type="match status" value="1"/>
</dbReference>
<reference evidence="2 3" key="1">
    <citation type="submission" date="2022-06" db="EMBL/GenBank/DDBJ databases">
        <title>Mycolicibacterium sp. CAU 1645 isolated from seawater.</title>
        <authorList>
            <person name="Kim W."/>
        </authorList>
    </citation>
    <scope>NUCLEOTIDE SEQUENCE [LARGE SCALE GENOMIC DNA]</scope>
    <source>
        <strain evidence="2 3">CAU 1645</strain>
    </source>
</reference>
<feature type="domain" description="VOC" evidence="1">
    <location>
        <begin position="3"/>
        <end position="144"/>
    </location>
</feature>
<accession>A0ABT1M1J9</accession>
<dbReference type="Pfam" id="PF00903">
    <property type="entry name" value="Glyoxalase"/>
    <property type="match status" value="1"/>
</dbReference>
<keyword evidence="3" id="KW-1185">Reference proteome</keyword>
<dbReference type="InterPro" id="IPR029068">
    <property type="entry name" value="Glyas_Bleomycin-R_OHBP_Dase"/>
</dbReference>
<evidence type="ECO:0000313" key="3">
    <source>
        <dbReference type="Proteomes" id="UP001651690"/>
    </source>
</evidence>
<dbReference type="EMBL" id="JANDBD010000004">
    <property type="protein sequence ID" value="MCP9273019.1"/>
    <property type="molecule type" value="Genomic_DNA"/>
</dbReference>
<organism evidence="2 3">
    <name type="scientific">Mycolicibacterium arenosum</name>
    <dbReference type="NCBI Taxonomy" id="2952157"/>
    <lineage>
        <taxon>Bacteria</taxon>
        <taxon>Bacillati</taxon>
        <taxon>Actinomycetota</taxon>
        <taxon>Actinomycetes</taxon>
        <taxon>Mycobacteriales</taxon>
        <taxon>Mycobacteriaceae</taxon>
        <taxon>Mycolicibacterium</taxon>
    </lineage>
</organism>
<gene>
    <name evidence="2" type="ORF">NM203_12585</name>
</gene>
<dbReference type="Proteomes" id="UP001651690">
    <property type="component" value="Unassembled WGS sequence"/>
</dbReference>
<name>A0ABT1M1J9_9MYCO</name>
<sequence>MPGIHHTAIVTADVDRSRRFWCEGLGLTELMDHTFRGDWPTLFGAPTDRLRSVFLGDPGTPDTGIVELVVFDAADPAPPPAQAPRHGFFLVSLEREVESTLATLAALGFSDGVQRISMPAPGDKSVAMAVVTAPDGVLVELIGAPAL</sequence>
<proteinExistence type="predicted"/>
<dbReference type="InterPro" id="IPR037523">
    <property type="entry name" value="VOC_core"/>
</dbReference>
<dbReference type="PROSITE" id="PS51819">
    <property type="entry name" value="VOC"/>
    <property type="match status" value="1"/>
</dbReference>
<evidence type="ECO:0000313" key="2">
    <source>
        <dbReference type="EMBL" id="MCP9273019.1"/>
    </source>
</evidence>
<dbReference type="InterPro" id="IPR004360">
    <property type="entry name" value="Glyas_Fos-R_dOase_dom"/>
</dbReference>
<dbReference type="Gene3D" id="3.10.180.10">
    <property type="entry name" value="2,3-Dihydroxybiphenyl 1,2-Dioxygenase, domain 1"/>
    <property type="match status" value="1"/>
</dbReference>
<evidence type="ECO:0000259" key="1">
    <source>
        <dbReference type="PROSITE" id="PS51819"/>
    </source>
</evidence>
<comment type="caution">
    <text evidence="2">The sequence shown here is derived from an EMBL/GenBank/DDBJ whole genome shotgun (WGS) entry which is preliminary data.</text>
</comment>
<dbReference type="SUPFAM" id="SSF54593">
    <property type="entry name" value="Glyoxalase/Bleomycin resistance protein/Dihydroxybiphenyl dioxygenase"/>
    <property type="match status" value="1"/>
</dbReference>